<reference evidence="2" key="1">
    <citation type="journal article" date="2019" name="Int. J. Syst. Evol. Microbiol.">
        <title>The Global Catalogue of Microorganisms (GCM) 10K type strain sequencing project: providing services to taxonomists for standard genome sequencing and annotation.</title>
        <authorList>
            <consortium name="The Broad Institute Genomics Platform"/>
            <consortium name="The Broad Institute Genome Sequencing Center for Infectious Disease"/>
            <person name="Wu L."/>
            <person name="Ma J."/>
        </authorList>
    </citation>
    <scope>NUCLEOTIDE SEQUENCE [LARGE SCALE GENOMIC DNA]</scope>
    <source>
        <strain evidence="2">JCM 16548</strain>
    </source>
</reference>
<sequence>MQRICEIIHVHPAAIAEYKRVHAEVWPAVLARLEASHMTNYSIFLREPENLLVAYYEYTGDDLAADQAAIAADPETRRWWTVTDPMQQPLSSMPATEGSQAGGWWASTEEVFHLA</sequence>
<evidence type="ECO:0000313" key="1">
    <source>
        <dbReference type="EMBL" id="GAA3690644.1"/>
    </source>
</evidence>
<keyword evidence="2" id="KW-1185">Reference proteome</keyword>
<dbReference type="InterPro" id="IPR008000">
    <property type="entry name" value="Rham/fucose_mutarotase"/>
</dbReference>
<comment type="caution">
    <text evidence="1">The sequence shown here is derived from an EMBL/GenBank/DDBJ whole genome shotgun (WGS) entry which is preliminary data.</text>
</comment>
<dbReference type="Gene3D" id="3.30.70.100">
    <property type="match status" value="1"/>
</dbReference>
<dbReference type="RefSeq" id="WP_344810401.1">
    <property type="nucleotide sequence ID" value="NZ_BAAAYX010000002.1"/>
</dbReference>
<organism evidence="1 2">
    <name type="scientific">Microlunatus aurantiacus</name>
    <dbReference type="NCBI Taxonomy" id="446786"/>
    <lineage>
        <taxon>Bacteria</taxon>
        <taxon>Bacillati</taxon>
        <taxon>Actinomycetota</taxon>
        <taxon>Actinomycetes</taxon>
        <taxon>Propionibacteriales</taxon>
        <taxon>Propionibacteriaceae</taxon>
        <taxon>Microlunatus</taxon>
    </lineage>
</organism>
<name>A0ABP7CLD9_9ACTN</name>
<gene>
    <name evidence="1" type="ORF">GCM10022204_02010</name>
</gene>
<dbReference type="InterPro" id="IPR011008">
    <property type="entry name" value="Dimeric_a/b-barrel"/>
</dbReference>
<dbReference type="SUPFAM" id="SSF54909">
    <property type="entry name" value="Dimeric alpha+beta barrel"/>
    <property type="match status" value="1"/>
</dbReference>
<evidence type="ECO:0000313" key="2">
    <source>
        <dbReference type="Proteomes" id="UP001500051"/>
    </source>
</evidence>
<dbReference type="EMBL" id="BAAAYX010000002">
    <property type="protein sequence ID" value="GAA3690644.1"/>
    <property type="molecule type" value="Genomic_DNA"/>
</dbReference>
<accession>A0ABP7CLD9</accession>
<protein>
    <submittedName>
        <fullName evidence="1">L-rhamnose mutarotase</fullName>
    </submittedName>
</protein>
<dbReference type="PANTHER" id="PTHR34389:SF2">
    <property type="entry name" value="L-RHAMNOSE MUTAROTASE"/>
    <property type="match status" value="1"/>
</dbReference>
<proteinExistence type="predicted"/>
<dbReference type="Pfam" id="PF05336">
    <property type="entry name" value="rhaM"/>
    <property type="match status" value="1"/>
</dbReference>
<dbReference type="PANTHER" id="PTHR34389">
    <property type="entry name" value="L-RHAMNOSE MUTAROTASE"/>
    <property type="match status" value="1"/>
</dbReference>
<dbReference type="Proteomes" id="UP001500051">
    <property type="component" value="Unassembled WGS sequence"/>
</dbReference>